<evidence type="ECO:0000313" key="3">
    <source>
        <dbReference type="EMBL" id="SVB11288.1"/>
    </source>
</evidence>
<dbReference type="Pfam" id="PF13561">
    <property type="entry name" value="adh_short_C2"/>
    <property type="match status" value="1"/>
</dbReference>
<dbReference type="Gene3D" id="3.40.50.720">
    <property type="entry name" value="NAD(P)-binding Rossmann-like Domain"/>
    <property type="match status" value="1"/>
</dbReference>
<protein>
    <recommendedName>
        <fullName evidence="4">Pteridine reductase</fullName>
    </recommendedName>
</protein>
<dbReference type="PRINTS" id="PR00080">
    <property type="entry name" value="SDRFAMILY"/>
</dbReference>
<gene>
    <name evidence="3" type="ORF">METZ01_LOCUS164142</name>
</gene>
<dbReference type="PROSITE" id="PS00061">
    <property type="entry name" value="ADH_SHORT"/>
    <property type="match status" value="1"/>
</dbReference>
<dbReference type="PANTHER" id="PTHR43639">
    <property type="entry name" value="OXIDOREDUCTASE, SHORT-CHAIN DEHYDROGENASE/REDUCTASE FAMILY (AFU_ORTHOLOGUE AFUA_5G02870)"/>
    <property type="match status" value="1"/>
</dbReference>
<evidence type="ECO:0008006" key="4">
    <source>
        <dbReference type="Google" id="ProtNLM"/>
    </source>
</evidence>
<dbReference type="InterPro" id="IPR002347">
    <property type="entry name" value="SDR_fam"/>
</dbReference>
<dbReference type="FunFam" id="3.40.50.720:FF:000084">
    <property type="entry name" value="Short-chain dehydrogenase reductase"/>
    <property type="match status" value="1"/>
</dbReference>
<keyword evidence="2" id="KW-0560">Oxidoreductase</keyword>
<dbReference type="InterPro" id="IPR036291">
    <property type="entry name" value="NAD(P)-bd_dom_sf"/>
</dbReference>
<name>A0A382BBZ2_9ZZZZ</name>
<accession>A0A382BBZ2</accession>
<sequence>MPSNPTHAEPVALVTGGARRIGAAIVRALHSTGMKVVIHYRASAAEAQALEAELENTRANSVVLASGDLCDVETPVSLIQTATRHFGRLDLLVNNASSFYPTPLGETSTAQFDDLIGTNLKVPYFLAQAATEALTSAEGAIINIADLYADRPMKSYPVYSAAKAALVSLTRSLARELAPGVRVNAIAPGVILWPEGNDDENAQHRIIARTPLKRIGTPADIASAVLFLARDAKFITGQVLYIDGGRSIVA</sequence>
<evidence type="ECO:0000256" key="2">
    <source>
        <dbReference type="ARBA" id="ARBA00023002"/>
    </source>
</evidence>
<dbReference type="PRINTS" id="PR00081">
    <property type="entry name" value="GDHRDH"/>
</dbReference>
<dbReference type="AlphaFoldDB" id="A0A382BBZ2"/>
<reference evidence="3" key="1">
    <citation type="submission" date="2018-05" db="EMBL/GenBank/DDBJ databases">
        <authorList>
            <person name="Lanie J.A."/>
            <person name="Ng W.-L."/>
            <person name="Kazmierczak K.M."/>
            <person name="Andrzejewski T.M."/>
            <person name="Davidsen T.M."/>
            <person name="Wayne K.J."/>
            <person name="Tettelin H."/>
            <person name="Glass J.I."/>
            <person name="Rusch D."/>
            <person name="Podicherti R."/>
            <person name="Tsui H.-C.T."/>
            <person name="Winkler M.E."/>
        </authorList>
    </citation>
    <scope>NUCLEOTIDE SEQUENCE</scope>
</reference>
<dbReference type="GO" id="GO:0016491">
    <property type="term" value="F:oxidoreductase activity"/>
    <property type="evidence" value="ECO:0007669"/>
    <property type="project" value="UniProtKB-KW"/>
</dbReference>
<dbReference type="InterPro" id="IPR020904">
    <property type="entry name" value="Sc_DH/Rdtase_CS"/>
</dbReference>
<dbReference type="PANTHER" id="PTHR43639:SF1">
    <property type="entry name" value="SHORT-CHAIN DEHYDROGENASE_REDUCTASE FAMILY PROTEIN"/>
    <property type="match status" value="1"/>
</dbReference>
<dbReference type="SUPFAM" id="SSF51735">
    <property type="entry name" value="NAD(P)-binding Rossmann-fold domains"/>
    <property type="match status" value="1"/>
</dbReference>
<organism evidence="3">
    <name type="scientific">marine metagenome</name>
    <dbReference type="NCBI Taxonomy" id="408172"/>
    <lineage>
        <taxon>unclassified sequences</taxon>
        <taxon>metagenomes</taxon>
        <taxon>ecological metagenomes</taxon>
    </lineage>
</organism>
<proteinExistence type="inferred from homology"/>
<dbReference type="EMBL" id="UINC01029110">
    <property type="protein sequence ID" value="SVB11288.1"/>
    <property type="molecule type" value="Genomic_DNA"/>
</dbReference>
<comment type="similarity">
    <text evidence="1">Belongs to the short-chain dehydrogenases/reductases (SDR) family.</text>
</comment>
<evidence type="ECO:0000256" key="1">
    <source>
        <dbReference type="ARBA" id="ARBA00006484"/>
    </source>
</evidence>
<dbReference type="NCBIfam" id="NF006598">
    <property type="entry name" value="PRK09135.1"/>
    <property type="match status" value="1"/>
</dbReference>